<evidence type="ECO:0000313" key="12">
    <source>
        <dbReference type="Proteomes" id="UP000267096"/>
    </source>
</evidence>
<keyword evidence="12" id="KW-1185">Reference proteome</keyword>
<evidence type="ECO:0000256" key="5">
    <source>
        <dbReference type="ARBA" id="ARBA00022889"/>
    </source>
</evidence>
<keyword evidence="8" id="KW-0325">Glycoprotein</keyword>
<keyword evidence="4 9" id="KW-0106">Calcium</keyword>
<feature type="domain" description="Cadherin" evidence="10">
    <location>
        <begin position="22"/>
        <end position="142"/>
    </location>
</feature>
<evidence type="ECO:0000256" key="6">
    <source>
        <dbReference type="ARBA" id="ARBA00022989"/>
    </source>
</evidence>
<evidence type="ECO:0000256" key="7">
    <source>
        <dbReference type="ARBA" id="ARBA00023136"/>
    </source>
</evidence>
<dbReference type="GO" id="GO:0005509">
    <property type="term" value="F:calcium ion binding"/>
    <property type="evidence" value="ECO:0007669"/>
    <property type="project" value="UniProtKB-UniRule"/>
</dbReference>
<dbReference type="EMBL" id="UYRR01035743">
    <property type="protein sequence ID" value="VDK65397.1"/>
    <property type="molecule type" value="Genomic_DNA"/>
</dbReference>
<dbReference type="OrthoDB" id="5855789at2759"/>
<dbReference type="InterPro" id="IPR015919">
    <property type="entry name" value="Cadherin-like_sf"/>
</dbReference>
<protein>
    <recommendedName>
        <fullName evidence="10">Cadherin domain-containing protein</fullName>
    </recommendedName>
</protein>
<dbReference type="SUPFAM" id="SSF49313">
    <property type="entry name" value="Cadherin-like"/>
    <property type="match status" value="2"/>
</dbReference>
<name>A0A3P6S0D0_ANISI</name>
<dbReference type="CDD" id="cd11304">
    <property type="entry name" value="Cadherin_repeat"/>
    <property type="match status" value="2"/>
</dbReference>
<evidence type="ECO:0000256" key="9">
    <source>
        <dbReference type="PROSITE-ProRule" id="PRU00043"/>
    </source>
</evidence>
<dbReference type="GO" id="GO:0007156">
    <property type="term" value="P:homophilic cell adhesion via plasma membrane adhesion molecules"/>
    <property type="evidence" value="ECO:0007669"/>
    <property type="project" value="InterPro"/>
</dbReference>
<evidence type="ECO:0000256" key="3">
    <source>
        <dbReference type="ARBA" id="ARBA00022737"/>
    </source>
</evidence>
<dbReference type="FunFam" id="2.60.40.60:FF:000116">
    <property type="entry name" value="Dachsous cadherin-related 2"/>
    <property type="match status" value="1"/>
</dbReference>
<evidence type="ECO:0000259" key="10">
    <source>
        <dbReference type="PROSITE" id="PS50268"/>
    </source>
</evidence>
<keyword evidence="7" id="KW-0472">Membrane</keyword>
<dbReference type="PANTHER" id="PTHR24026">
    <property type="entry name" value="FAT ATYPICAL CADHERIN-RELATED"/>
    <property type="match status" value="1"/>
</dbReference>
<evidence type="ECO:0000256" key="1">
    <source>
        <dbReference type="ARBA" id="ARBA00004370"/>
    </source>
</evidence>
<dbReference type="AlphaFoldDB" id="A0A3P6S0D0"/>
<dbReference type="GO" id="GO:0005886">
    <property type="term" value="C:plasma membrane"/>
    <property type="evidence" value="ECO:0007669"/>
    <property type="project" value="UniProtKB-SubCell"/>
</dbReference>
<dbReference type="InterPro" id="IPR002126">
    <property type="entry name" value="Cadherin-like_dom"/>
</dbReference>
<keyword evidence="6" id="KW-1133">Transmembrane helix</keyword>
<reference evidence="11 12" key="1">
    <citation type="submission" date="2018-11" db="EMBL/GenBank/DDBJ databases">
        <authorList>
            <consortium name="Pathogen Informatics"/>
        </authorList>
    </citation>
    <scope>NUCLEOTIDE SEQUENCE [LARGE SCALE GENOMIC DNA]</scope>
</reference>
<evidence type="ECO:0000256" key="4">
    <source>
        <dbReference type="ARBA" id="ARBA00022837"/>
    </source>
</evidence>
<dbReference type="Pfam" id="PF00028">
    <property type="entry name" value="Cadherin"/>
    <property type="match status" value="2"/>
</dbReference>
<gene>
    <name evidence="11" type="ORF">ASIM_LOCUS18584</name>
</gene>
<feature type="domain" description="Cadherin" evidence="10">
    <location>
        <begin position="328"/>
        <end position="435"/>
    </location>
</feature>
<accession>A0A3P6S0D0</accession>
<dbReference type="Proteomes" id="UP000267096">
    <property type="component" value="Unassembled WGS sequence"/>
</dbReference>
<dbReference type="SMART" id="SM00112">
    <property type="entry name" value="CA"/>
    <property type="match status" value="2"/>
</dbReference>
<evidence type="ECO:0000256" key="2">
    <source>
        <dbReference type="ARBA" id="ARBA00022692"/>
    </source>
</evidence>
<dbReference type="PROSITE" id="PS50268">
    <property type="entry name" value="CADHERIN_2"/>
    <property type="match status" value="2"/>
</dbReference>
<organism evidence="11 12">
    <name type="scientific">Anisakis simplex</name>
    <name type="common">Herring worm</name>
    <dbReference type="NCBI Taxonomy" id="6269"/>
    <lineage>
        <taxon>Eukaryota</taxon>
        <taxon>Metazoa</taxon>
        <taxon>Ecdysozoa</taxon>
        <taxon>Nematoda</taxon>
        <taxon>Chromadorea</taxon>
        <taxon>Rhabditida</taxon>
        <taxon>Spirurina</taxon>
        <taxon>Ascaridomorpha</taxon>
        <taxon>Ascaridoidea</taxon>
        <taxon>Anisakidae</taxon>
        <taxon>Anisakis</taxon>
        <taxon>Anisakis simplex complex</taxon>
    </lineage>
</organism>
<evidence type="ECO:0000313" key="11">
    <source>
        <dbReference type="EMBL" id="VDK65397.1"/>
    </source>
</evidence>
<dbReference type="Gene3D" id="2.60.40.60">
    <property type="entry name" value="Cadherins"/>
    <property type="match status" value="2"/>
</dbReference>
<dbReference type="PANTHER" id="PTHR24026:SF126">
    <property type="entry name" value="PROTOCADHERIN FAT 4"/>
    <property type="match status" value="1"/>
</dbReference>
<keyword evidence="2" id="KW-0812">Transmembrane</keyword>
<keyword evidence="3" id="KW-0677">Repeat</keyword>
<dbReference type="PRINTS" id="PR00205">
    <property type="entry name" value="CADHERIN"/>
</dbReference>
<keyword evidence="5" id="KW-0130">Cell adhesion</keyword>
<proteinExistence type="predicted"/>
<evidence type="ECO:0000256" key="8">
    <source>
        <dbReference type="ARBA" id="ARBA00023180"/>
    </source>
</evidence>
<comment type="subcellular location">
    <subcellularLocation>
        <location evidence="1">Membrane</location>
    </subcellularLocation>
</comment>
<sequence>METTTSVILTITDQNDARPIFEQDHYHAQITDQLPAFSDVVQVEASDADIGLNGQIYYSLLNQSADFMIDPLTGWIRTLKSVDAGTYHLRLLAEDRQSRLFYRQGSDDEEQERFPAAIVLNEAKVVSSTIKVNESKALMPQIVFERKPIRSGSMNDSQLVAIIRVSDVQESDEVMVALLNSDYSHAFRIDKEVIGGAWRLDTISGYRLPTNLTLSLIAKVIGSPQRNCTAEIEVEFDEKRSVRFSNVDGTLHLNVNESVPIGFVLITVQAYVTNGFVEDSRRLSYEAKIRLQLPEYKAGAYVQVEVSVVDSNDHSPVFAAKWARGEPIAISKDFPLEETIVRVDALDSDTGHNGEVHYMLVNDEETPFRVDHKTGDVKLRRAPHANESSWRLRIRAIDGGWPYPRSSQMILTIFLNHTKIPTKTRFGLSRDPPNFNPPKFEILSQTLRISEDAPIGQVSTSV</sequence>